<comment type="caution">
    <text evidence="2">The sequence shown here is derived from an EMBL/GenBank/DDBJ whole genome shotgun (WGS) entry which is preliminary data.</text>
</comment>
<proteinExistence type="predicted"/>
<gene>
    <name evidence="2" type="ORF">A7U60_g5403</name>
</gene>
<dbReference type="AlphaFoldDB" id="A0A9Q5N8C3"/>
<dbReference type="Proteomes" id="UP000757232">
    <property type="component" value="Unassembled WGS sequence"/>
</dbReference>
<evidence type="ECO:0000313" key="3">
    <source>
        <dbReference type="Proteomes" id="UP000757232"/>
    </source>
</evidence>
<evidence type="ECO:0000256" key="1">
    <source>
        <dbReference type="SAM" id="MobiDB-lite"/>
    </source>
</evidence>
<sequence length="116" mass="12364">MGTHRRTTPPALIITATPLRTVTAGTAEPHMATAACADTTRPRMGRRGRGTTTPPARRTDTDTDTRMRLSTMAAVATRAAMDPVDIEVTGPRASHNIMIPEAADTDTAILPIRTDT</sequence>
<accession>A0A9Q5N8C3</accession>
<keyword evidence="3" id="KW-1185">Reference proteome</keyword>
<protein>
    <submittedName>
        <fullName evidence="2">Uncharacterized protein</fullName>
    </submittedName>
</protein>
<name>A0A9Q5N8C3_SANBA</name>
<dbReference type="EMBL" id="LNZH02000191">
    <property type="protein sequence ID" value="OCB87498.1"/>
    <property type="molecule type" value="Genomic_DNA"/>
</dbReference>
<reference evidence="2" key="1">
    <citation type="submission" date="2016-06" db="EMBL/GenBank/DDBJ databases">
        <title>Draft Genome sequence of the fungus Inonotus baumii.</title>
        <authorList>
            <person name="Zhu H."/>
            <person name="Lin W."/>
        </authorList>
    </citation>
    <scope>NUCLEOTIDE SEQUENCE</scope>
    <source>
        <strain evidence="2">821</strain>
    </source>
</reference>
<organism evidence="2 3">
    <name type="scientific">Sanghuangporus baumii</name>
    <name type="common">Phellinus baumii</name>
    <dbReference type="NCBI Taxonomy" id="108892"/>
    <lineage>
        <taxon>Eukaryota</taxon>
        <taxon>Fungi</taxon>
        <taxon>Dikarya</taxon>
        <taxon>Basidiomycota</taxon>
        <taxon>Agaricomycotina</taxon>
        <taxon>Agaricomycetes</taxon>
        <taxon>Hymenochaetales</taxon>
        <taxon>Hymenochaetaceae</taxon>
        <taxon>Sanghuangporus</taxon>
    </lineage>
</organism>
<evidence type="ECO:0000313" key="2">
    <source>
        <dbReference type="EMBL" id="OCB87498.1"/>
    </source>
</evidence>
<feature type="region of interest" description="Disordered" evidence="1">
    <location>
        <begin position="37"/>
        <end position="63"/>
    </location>
</feature>